<proteinExistence type="inferred from homology"/>
<gene>
    <name evidence="3" type="ORF">SAMN05216223_101520</name>
</gene>
<dbReference type="Pfam" id="PF00975">
    <property type="entry name" value="Thioesterase"/>
    <property type="match status" value="1"/>
</dbReference>
<organism evidence="3 4">
    <name type="scientific">Actinacidiphila yanglinensis</name>
    <dbReference type="NCBI Taxonomy" id="310779"/>
    <lineage>
        <taxon>Bacteria</taxon>
        <taxon>Bacillati</taxon>
        <taxon>Actinomycetota</taxon>
        <taxon>Actinomycetes</taxon>
        <taxon>Kitasatosporales</taxon>
        <taxon>Streptomycetaceae</taxon>
        <taxon>Actinacidiphila</taxon>
    </lineage>
</organism>
<dbReference type="PANTHER" id="PTHR11487:SF0">
    <property type="entry name" value="S-ACYL FATTY ACID SYNTHASE THIOESTERASE, MEDIUM CHAIN"/>
    <property type="match status" value="1"/>
</dbReference>
<keyword evidence="4" id="KW-1185">Reference proteome</keyword>
<sequence>MTHAHTGPGDWIRRFHPAPDAPVRLVCFPHAGGAATYYFPVSRSLAPGIEVLPIQYPGRQDRRTEPFVDDIRRLAELITAELQDDLDKPLALFGHSMGATLAFEVAQLLRRQQVTPLVLFASGRRAPSCHRDEHVHEATDEAIVKELERVGGTYGDILTDPEMLGMFLPAIRNDYKAAETYRYEQGEPLDCPIVVLTGDEDPYVTRDEAEGWHRHTTAEFTLHTLRGGHFFLADHAAEVIRIISDTTAPEQLPAGTRP</sequence>
<dbReference type="PANTHER" id="PTHR11487">
    <property type="entry name" value="THIOESTERASE"/>
    <property type="match status" value="1"/>
</dbReference>
<dbReference type="EMBL" id="FNVU01000001">
    <property type="protein sequence ID" value="SEF61996.1"/>
    <property type="molecule type" value="Genomic_DNA"/>
</dbReference>
<dbReference type="AlphaFoldDB" id="A0A1H5TGR0"/>
<dbReference type="SUPFAM" id="SSF53474">
    <property type="entry name" value="alpha/beta-Hydrolases"/>
    <property type="match status" value="1"/>
</dbReference>
<evidence type="ECO:0000259" key="2">
    <source>
        <dbReference type="Pfam" id="PF00975"/>
    </source>
</evidence>
<evidence type="ECO:0000313" key="4">
    <source>
        <dbReference type="Proteomes" id="UP000236754"/>
    </source>
</evidence>
<comment type="similarity">
    <text evidence="1">Belongs to the thioesterase family.</text>
</comment>
<evidence type="ECO:0000256" key="1">
    <source>
        <dbReference type="ARBA" id="ARBA00007169"/>
    </source>
</evidence>
<dbReference type="Gene3D" id="3.40.50.1820">
    <property type="entry name" value="alpha/beta hydrolase"/>
    <property type="match status" value="1"/>
</dbReference>
<evidence type="ECO:0000313" key="3">
    <source>
        <dbReference type="EMBL" id="SEF61996.1"/>
    </source>
</evidence>
<dbReference type="InterPro" id="IPR001031">
    <property type="entry name" value="Thioesterase"/>
</dbReference>
<name>A0A1H5TGR0_9ACTN</name>
<accession>A0A1H5TGR0</accession>
<reference evidence="3 4" key="1">
    <citation type="submission" date="2016-10" db="EMBL/GenBank/DDBJ databases">
        <authorList>
            <person name="de Groot N.N."/>
        </authorList>
    </citation>
    <scope>NUCLEOTIDE SEQUENCE [LARGE SCALE GENOMIC DNA]</scope>
    <source>
        <strain evidence="3 4">CGMCC 4.2023</strain>
    </source>
</reference>
<dbReference type="InterPro" id="IPR012223">
    <property type="entry name" value="TEII"/>
</dbReference>
<dbReference type="RefSeq" id="WP_103883889.1">
    <property type="nucleotide sequence ID" value="NZ_FNVU01000001.1"/>
</dbReference>
<dbReference type="GO" id="GO:0008610">
    <property type="term" value="P:lipid biosynthetic process"/>
    <property type="evidence" value="ECO:0007669"/>
    <property type="project" value="TreeGrafter"/>
</dbReference>
<feature type="domain" description="Thioesterase" evidence="2">
    <location>
        <begin position="24"/>
        <end position="245"/>
    </location>
</feature>
<protein>
    <submittedName>
        <fullName evidence="3">Surfactin synthase thioesterase subunit</fullName>
    </submittedName>
</protein>
<dbReference type="OrthoDB" id="8480037at2"/>
<dbReference type="InterPro" id="IPR029058">
    <property type="entry name" value="AB_hydrolase_fold"/>
</dbReference>
<dbReference type="Proteomes" id="UP000236754">
    <property type="component" value="Unassembled WGS sequence"/>
</dbReference>